<evidence type="ECO:0000256" key="1">
    <source>
        <dbReference type="SAM" id="Coils"/>
    </source>
</evidence>
<protein>
    <recommendedName>
        <fullName evidence="4">Fungal N-terminal domain-containing protein</fullName>
    </recommendedName>
</protein>
<reference evidence="2" key="1">
    <citation type="submission" date="2022-08" db="EMBL/GenBank/DDBJ databases">
        <authorList>
            <person name="Giroux E."/>
            <person name="Giroux E."/>
        </authorList>
    </citation>
    <scope>NUCLEOTIDE SEQUENCE</scope>
    <source>
        <strain evidence="2">H1091258</strain>
    </source>
</reference>
<evidence type="ECO:0008006" key="4">
    <source>
        <dbReference type="Google" id="ProtNLM"/>
    </source>
</evidence>
<dbReference type="AlphaFoldDB" id="A0A9W4RWR5"/>
<comment type="caution">
    <text evidence="2">The sequence shown here is derived from an EMBL/GenBank/DDBJ whole genome shotgun (WGS) entry which is preliminary data.</text>
</comment>
<feature type="coiled-coil region" evidence="1">
    <location>
        <begin position="46"/>
        <end position="73"/>
    </location>
</feature>
<dbReference type="EMBL" id="CAMGZC010000642">
    <property type="protein sequence ID" value="CAI0649059.1"/>
    <property type="molecule type" value="Genomic_DNA"/>
</dbReference>
<organism evidence="2 3">
    <name type="scientific">Colletotrichum noveboracense</name>
    <dbReference type="NCBI Taxonomy" id="2664923"/>
    <lineage>
        <taxon>Eukaryota</taxon>
        <taxon>Fungi</taxon>
        <taxon>Dikarya</taxon>
        <taxon>Ascomycota</taxon>
        <taxon>Pezizomycotina</taxon>
        <taxon>Sordariomycetes</taxon>
        <taxon>Hypocreomycetidae</taxon>
        <taxon>Glomerellales</taxon>
        <taxon>Glomerellaceae</taxon>
        <taxon>Colletotrichum</taxon>
        <taxon>Colletotrichum gloeosporioides species complex</taxon>
    </lineage>
</organism>
<name>A0A9W4RWR5_9PEZI</name>
<gene>
    <name evidence="2" type="ORF">CGXH109_LOCUS82107</name>
</gene>
<keyword evidence="1" id="KW-0175">Coiled coil</keyword>
<evidence type="ECO:0000313" key="3">
    <source>
        <dbReference type="Proteomes" id="UP001152533"/>
    </source>
</evidence>
<dbReference type="Proteomes" id="UP001152533">
    <property type="component" value="Unassembled WGS sequence"/>
</dbReference>
<evidence type="ECO:0000313" key="2">
    <source>
        <dbReference type="EMBL" id="CAI0649059.1"/>
    </source>
</evidence>
<proteinExistence type="predicted"/>
<sequence length="158" mass="17653">MAELLGTVVGVVSLGLQVCSGITIYLDGIKGHKDEIASASRLCQSLQGAVDQIQAMRNNIATASRDHDTAIEQAMMSANAELAVLRTFVDEVRVNEDPSKSISEWIKDRTNRVTYPFRRGYLDRLESQLSEANNALQSAIQHWRRGNDNEDRTEYQAR</sequence>
<keyword evidence="3" id="KW-1185">Reference proteome</keyword>
<accession>A0A9W4RWR5</accession>